<evidence type="ECO:0000313" key="1">
    <source>
        <dbReference type="EMBL" id="KAJ2785172.1"/>
    </source>
</evidence>
<dbReference type="EMBL" id="JANBUM010000094">
    <property type="protein sequence ID" value="KAJ2785172.1"/>
    <property type="molecule type" value="Genomic_DNA"/>
</dbReference>
<evidence type="ECO:0000313" key="2">
    <source>
        <dbReference type="Proteomes" id="UP001140172"/>
    </source>
</evidence>
<reference evidence="1" key="1">
    <citation type="submission" date="2022-07" db="EMBL/GenBank/DDBJ databases">
        <title>Phylogenomic reconstructions and comparative analyses of Kickxellomycotina fungi.</title>
        <authorList>
            <person name="Reynolds N.K."/>
            <person name="Stajich J.E."/>
            <person name="Barry K."/>
            <person name="Grigoriev I.V."/>
            <person name="Crous P."/>
            <person name="Smith M.E."/>
        </authorList>
    </citation>
    <scope>NUCLEOTIDE SEQUENCE</scope>
    <source>
        <strain evidence="1">BCRC 34489</strain>
    </source>
</reference>
<accession>A0A9W8HKE6</accession>
<name>A0A9W8HKE6_9FUNG</name>
<comment type="caution">
    <text evidence="1">The sequence shown here is derived from an EMBL/GenBank/DDBJ whole genome shotgun (WGS) entry which is preliminary data.</text>
</comment>
<keyword evidence="2" id="KW-1185">Reference proteome</keyword>
<gene>
    <name evidence="1" type="ORF">GGI15_002001</name>
</gene>
<protein>
    <submittedName>
        <fullName evidence="1">Uncharacterized protein</fullName>
    </submittedName>
</protein>
<dbReference type="AlphaFoldDB" id="A0A9W8HKE6"/>
<dbReference type="OrthoDB" id="5569532at2759"/>
<sequence>MYLSACSAVHDVLSEFYTETQTLGYAASKQCPAYPLFHCLTLSAHMNQRQANLQLVKDLCTKFGLDPALIFGN</sequence>
<organism evidence="1 2">
    <name type="scientific">Coemansia interrupta</name>
    <dbReference type="NCBI Taxonomy" id="1126814"/>
    <lineage>
        <taxon>Eukaryota</taxon>
        <taxon>Fungi</taxon>
        <taxon>Fungi incertae sedis</taxon>
        <taxon>Zoopagomycota</taxon>
        <taxon>Kickxellomycotina</taxon>
        <taxon>Kickxellomycetes</taxon>
        <taxon>Kickxellales</taxon>
        <taxon>Kickxellaceae</taxon>
        <taxon>Coemansia</taxon>
    </lineage>
</organism>
<proteinExistence type="predicted"/>
<dbReference type="Proteomes" id="UP001140172">
    <property type="component" value="Unassembled WGS sequence"/>
</dbReference>